<feature type="compositionally biased region" description="Polar residues" evidence="1">
    <location>
        <begin position="974"/>
        <end position="992"/>
    </location>
</feature>
<feature type="compositionally biased region" description="Polar residues" evidence="1">
    <location>
        <begin position="252"/>
        <end position="275"/>
    </location>
</feature>
<feature type="compositionally biased region" description="Low complexity" evidence="1">
    <location>
        <begin position="320"/>
        <end position="331"/>
    </location>
</feature>
<feature type="compositionally biased region" description="Polar residues" evidence="1">
    <location>
        <begin position="591"/>
        <end position="601"/>
    </location>
</feature>
<feature type="region of interest" description="Disordered" evidence="1">
    <location>
        <begin position="554"/>
        <end position="601"/>
    </location>
</feature>
<feature type="region of interest" description="Disordered" evidence="1">
    <location>
        <begin position="969"/>
        <end position="1020"/>
    </location>
</feature>
<feature type="region of interest" description="Disordered" evidence="1">
    <location>
        <begin position="235"/>
        <end position="343"/>
    </location>
</feature>
<feature type="compositionally biased region" description="Polar residues" evidence="1">
    <location>
        <begin position="566"/>
        <end position="577"/>
    </location>
</feature>
<reference evidence="2" key="1">
    <citation type="submission" date="2022-10" db="UniProtKB">
        <authorList>
            <consortium name="WormBaseParasite"/>
        </authorList>
    </citation>
    <scope>IDENTIFICATION</scope>
</reference>
<feature type="region of interest" description="Disordered" evidence="1">
    <location>
        <begin position="688"/>
        <end position="765"/>
    </location>
</feature>
<evidence type="ECO:0000313" key="2">
    <source>
        <dbReference type="WBParaSite" id="SSTP_0000414400.1"/>
    </source>
</evidence>
<feature type="compositionally biased region" description="Basic and acidic residues" evidence="1">
    <location>
        <begin position="993"/>
        <end position="1003"/>
    </location>
</feature>
<dbReference type="AlphaFoldDB" id="A0A913HLS9"/>
<feature type="compositionally biased region" description="Basic residues" evidence="1">
    <location>
        <begin position="68"/>
        <end position="80"/>
    </location>
</feature>
<feature type="region of interest" description="Disordered" evidence="1">
    <location>
        <begin position="446"/>
        <end position="471"/>
    </location>
</feature>
<feature type="region of interest" description="Disordered" evidence="1">
    <location>
        <begin position="46"/>
        <end position="99"/>
    </location>
</feature>
<name>A0A913HLS9_STRER</name>
<feature type="region of interest" description="Disordered" evidence="1">
    <location>
        <begin position="382"/>
        <end position="429"/>
    </location>
</feature>
<feature type="compositionally biased region" description="Low complexity" evidence="1">
    <location>
        <begin position="496"/>
        <end position="505"/>
    </location>
</feature>
<feature type="compositionally biased region" description="Polar residues" evidence="1">
    <location>
        <begin position="640"/>
        <end position="670"/>
    </location>
</feature>
<evidence type="ECO:0000256" key="1">
    <source>
        <dbReference type="SAM" id="MobiDB-lite"/>
    </source>
</evidence>
<proteinExistence type="predicted"/>
<feature type="compositionally biased region" description="Low complexity" evidence="1">
    <location>
        <begin position="616"/>
        <end position="633"/>
    </location>
</feature>
<feature type="compositionally biased region" description="Low complexity" evidence="1">
    <location>
        <begin position="53"/>
        <end position="67"/>
    </location>
</feature>
<feature type="compositionally biased region" description="Polar residues" evidence="1">
    <location>
        <begin position="85"/>
        <end position="99"/>
    </location>
</feature>
<feature type="compositionally biased region" description="Low complexity" evidence="1">
    <location>
        <begin position="578"/>
        <end position="588"/>
    </location>
</feature>
<sequence length="1020" mass="112917">MTGPCSKLFLSAVREARDDNKRRNHIAASTTSLSQSLIITEENGKNFELHSPNNTNNNSQNNKNTKSSYKKNHNKIKPRYHGSMDSLNTDGGGNKTNNQCILPLPLLQMASSNQQGTTTNSPFPSAANFPRTPQILIDPNTGQQYIIPAPQPQIYYQPVYIPAQTAQPNQGQQIFFTPSQNGQMQPQPFILSTQTTSGGGYLYTPRSTNQGSNVSTPVMGQHNEVQQSFTCDAFSRLSNNSNGNNKDNSDSQLSSRSNPGNLLTTTFAQMKISQQNRKKGSMEHLPQSSPLMDDSKNVPRPTLNWNSPKREGNNGMGSDSPKTTPTSPTKYLSKRTPFHGNNFIENEIKNKNIKEEINEPTTPVSIQKPIRIDFDFNKIEEKEEKKEQNKTPVCRVPPTAFTISFDDDESNANEGSINKKSKPKNLQEARMKKLNSMRNENLQGVNQKINNKKGNKNDSDNASTTSEDPKRYLLTKLLQGSSGKTAAKMISNNLVSSSGNKSIGSIGKGEDTLSDAGTYVVSNDNKKEMSMSKVIDSDDDDSIHRSESEYNCNFNEEDEDGYRSPSPISNFRKQNAKSYSNESSSGKSHTSDGTIKSRNIYSYDNDNKQKCASVTSISSSKYQQQNSQNNSTSKVKKESQIGTKNNSSTNGTPTKQSSKSGNGKPNNTPSVIVKQTVASMARQAMNHSIVENNKDNRSRGISSTTGTSNTSNNFRAKRYHSETRADGGRFSMRGSATPTGTQKPPFKTGVASARGSSTASPRESNEFAAWLRRKDYNPMKAAAEAKKMKELKSRTDSYVSTRSISFHHGATTSKDSNLIGDKNNISSRFSTSNSKLVNKMSSKDNDIMMASMDSINENDIDEIHGERKMEILPSPFTSTQSLHLSKAVDELTFKCQKSIQLIKLFSGQGLSESMENLIEEVISPDSISKDEKRMEEEEDLGHRLENLNVAFDAIQKCLEGFHKEMRIGSPMVSRRSNISNDHNSETTTSSQYQDKRNNIEQSRHSLTSLGSSEDSEKITY</sequence>
<accession>A0A913HLS9</accession>
<protein>
    <submittedName>
        <fullName evidence="2">Uncharacterized protein</fullName>
    </submittedName>
</protein>
<feature type="compositionally biased region" description="Low complexity" evidence="1">
    <location>
        <begin position="699"/>
        <end position="713"/>
    </location>
</feature>
<dbReference type="WBParaSite" id="SSTP_0000414400.1">
    <property type="protein sequence ID" value="SSTP_0000414400.1"/>
    <property type="gene ID" value="SSTP_0000414400"/>
</dbReference>
<feature type="region of interest" description="Disordered" evidence="1">
    <location>
        <begin position="495"/>
        <end position="515"/>
    </location>
</feature>
<organism evidence="2">
    <name type="scientific">Strongyloides stercoralis</name>
    <name type="common">Threadworm</name>
    <dbReference type="NCBI Taxonomy" id="6248"/>
    <lineage>
        <taxon>Eukaryota</taxon>
        <taxon>Metazoa</taxon>
        <taxon>Ecdysozoa</taxon>
        <taxon>Nematoda</taxon>
        <taxon>Chromadorea</taxon>
        <taxon>Rhabditida</taxon>
        <taxon>Tylenchina</taxon>
        <taxon>Panagrolaimomorpha</taxon>
        <taxon>Strongyloidoidea</taxon>
        <taxon>Strongyloididae</taxon>
        <taxon>Strongyloides</taxon>
    </lineage>
</organism>
<feature type="region of interest" description="Disordered" evidence="1">
    <location>
        <begin position="614"/>
        <end position="670"/>
    </location>
</feature>